<dbReference type="AlphaFoldDB" id="D7U3K9"/>
<protein>
    <submittedName>
        <fullName evidence="1">Uncharacterized protein</fullName>
    </submittedName>
</protein>
<evidence type="ECO:0000313" key="2">
    <source>
        <dbReference type="Proteomes" id="UP000009183"/>
    </source>
</evidence>
<accession>D7U3K9</accession>
<dbReference type="InParanoid" id="D7U3K9"/>
<sequence length="25" mass="3052">MDKLLVFLRLKAEWHRLVAVKSWVL</sequence>
<keyword evidence="2" id="KW-1185">Reference proteome</keyword>
<proteinExistence type="predicted"/>
<evidence type="ECO:0000313" key="1">
    <source>
        <dbReference type="EMBL" id="CBI37328.3"/>
    </source>
</evidence>
<dbReference type="HOGENOM" id="CLU_3419864_0_0_1"/>
<dbReference type="EMBL" id="FN596502">
    <property type="protein sequence ID" value="CBI37328.3"/>
    <property type="molecule type" value="Genomic_DNA"/>
</dbReference>
<organism evidence="1 2">
    <name type="scientific">Vitis vinifera</name>
    <name type="common">Grape</name>
    <dbReference type="NCBI Taxonomy" id="29760"/>
    <lineage>
        <taxon>Eukaryota</taxon>
        <taxon>Viridiplantae</taxon>
        <taxon>Streptophyta</taxon>
        <taxon>Embryophyta</taxon>
        <taxon>Tracheophyta</taxon>
        <taxon>Spermatophyta</taxon>
        <taxon>Magnoliopsida</taxon>
        <taxon>eudicotyledons</taxon>
        <taxon>Gunneridae</taxon>
        <taxon>Pentapetalae</taxon>
        <taxon>rosids</taxon>
        <taxon>Vitales</taxon>
        <taxon>Vitaceae</taxon>
        <taxon>Viteae</taxon>
        <taxon>Vitis</taxon>
    </lineage>
</organism>
<gene>
    <name evidence="1" type="ordered locus">VIT_07s0005g06520</name>
</gene>
<dbReference type="PaxDb" id="29760-VIT_07s0005g06520.t01"/>
<dbReference type="Proteomes" id="UP000009183">
    <property type="component" value="Chromosome 7"/>
</dbReference>
<reference evidence="2" key="1">
    <citation type="journal article" date="2007" name="Nature">
        <title>The grapevine genome sequence suggests ancestral hexaploidization in major angiosperm phyla.</title>
        <authorList>
            <consortium name="The French-Italian Public Consortium for Grapevine Genome Characterization."/>
            <person name="Jaillon O."/>
            <person name="Aury J.-M."/>
            <person name="Noel B."/>
            <person name="Policriti A."/>
            <person name="Clepet C."/>
            <person name="Casagrande A."/>
            <person name="Choisne N."/>
            <person name="Aubourg S."/>
            <person name="Vitulo N."/>
            <person name="Jubin C."/>
            <person name="Vezzi A."/>
            <person name="Legeai F."/>
            <person name="Hugueney P."/>
            <person name="Dasilva C."/>
            <person name="Horner D."/>
            <person name="Mica E."/>
            <person name="Jublot D."/>
            <person name="Poulain J."/>
            <person name="Bruyere C."/>
            <person name="Billault A."/>
            <person name="Segurens B."/>
            <person name="Gouyvenoux M."/>
            <person name="Ugarte E."/>
            <person name="Cattonaro F."/>
            <person name="Anthouard V."/>
            <person name="Vico V."/>
            <person name="Del Fabbro C."/>
            <person name="Alaux M."/>
            <person name="Di Gaspero G."/>
            <person name="Dumas V."/>
            <person name="Felice N."/>
            <person name="Paillard S."/>
            <person name="Juman I."/>
            <person name="Moroldo M."/>
            <person name="Scalabrin S."/>
            <person name="Canaguier A."/>
            <person name="Le Clainche I."/>
            <person name="Malacrida G."/>
            <person name="Durand E."/>
            <person name="Pesole G."/>
            <person name="Laucou V."/>
            <person name="Chatelet P."/>
            <person name="Merdinoglu D."/>
            <person name="Delledonne M."/>
            <person name="Pezzotti M."/>
            <person name="Lecharny A."/>
            <person name="Scarpelli C."/>
            <person name="Artiguenave F."/>
            <person name="Pe M.E."/>
            <person name="Valle G."/>
            <person name="Morgante M."/>
            <person name="Caboche M."/>
            <person name="Adam-Blondon A.-F."/>
            <person name="Weissenbach J."/>
            <person name="Quetier F."/>
            <person name="Wincker P."/>
        </authorList>
    </citation>
    <scope>NUCLEOTIDE SEQUENCE [LARGE SCALE GENOMIC DNA]</scope>
    <source>
        <strain evidence="2">cv. Pinot noir / PN40024</strain>
    </source>
</reference>
<name>D7U3K9_VITVI</name>